<dbReference type="GeneID" id="30688762"/>
<protein>
    <submittedName>
        <fullName evidence="2">NADH dehydrogenase subunit 6</fullName>
    </submittedName>
</protein>
<keyword evidence="1" id="KW-0472">Membrane</keyword>
<name>A0A1L3MZG4_AMBSC</name>
<feature type="transmembrane region" description="Helical" evidence="1">
    <location>
        <begin position="106"/>
        <end position="129"/>
    </location>
</feature>
<dbReference type="AlphaFoldDB" id="A0A1L3MZG4"/>
<feature type="transmembrane region" description="Helical" evidence="1">
    <location>
        <begin position="76"/>
        <end position="94"/>
    </location>
</feature>
<dbReference type="CTD" id="4541"/>
<gene>
    <name evidence="2" type="primary">ND6</name>
</gene>
<evidence type="ECO:0000256" key="1">
    <source>
        <dbReference type="SAM" id="Phobius"/>
    </source>
</evidence>
<feature type="transmembrane region" description="Helical" evidence="1">
    <location>
        <begin position="44"/>
        <end position="64"/>
    </location>
</feature>
<sequence>MKLFLMISIVLISMSHPMMMLIAVILLTLFISLLFYTITENSLFPLIMILMILGGMLIIFMYIISLCPNKKMNFNYKISIVGFAVLFLNLNFMFMKILNQNLIKIYFFTFVNMLILLMLYLLITLSVILKNLNWISSPMKSN</sequence>
<proteinExistence type="predicted"/>
<organism evidence="2">
    <name type="scientific">Amblyomma sculptum</name>
    <name type="common">Tick</name>
    <dbReference type="NCBI Taxonomy" id="1581419"/>
    <lineage>
        <taxon>Eukaryota</taxon>
        <taxon>Metazoa</taxon>
        <taxon>Ecdysozoa</taxon>
        <taxon>Arthropoda</taxon>
        <taxon>Chelicerata</taxon>
        <taxon>Arachnida</taxon>
        <taxon>Acari</taxon>
        <taxon>Parasitiformes</taxon>
        <taxon>Ixodida</taxon>
        <taxon>Ixodoidea</taxon>
        <taxon>Ixodidae</taxon>
        <taxon>Amblyomminae</taxon>
        <taxon>Amblyomma</taxon>
    </lineage>
</organism>
<evidence type="ECO:0000313" key="2">
    <source>
        <dbReference type="EMBL" id="APH07718.1"/>
    </source>
</evidence>
<keyword evidence="2" id="KW-0496">Mitochondrion</keyword>
<keyword evidence="1" id="KW-0812">Transmembrane</keyword>
<keyword evidence="1" id="KW-1133">Transmembrane helix</keyword>
<dbReference type="EMBL" id="KX622791">
    <property type="protein sequence ID" value="APH07718.1"/>
    <property type="molecule type" value="Genomic_DNA"/>
</dbReference>
<dbReference type="RefSeq" id="YP_009332021.1">
    <property type="nucleotide sequence ID" value="NC_032369.1"/>
</dbReference>
<reference evidence="2" key="1">
    <citation type="submission" date="2016-07" db="EMBL/GenBank/DDBJ databases">
        <title>The complete mitochondrial genome of Amblyomma sculptum.</title>
        <authorList>
            <person name="Lima P.H.C."/>
            <person name="Barcelos R.M."/>
            <person name="Klein R.C."/>
            <person name="Vidigal P.M.P."/>
            <person name="Fabres-Klein M.H."/>
            <person name="Dergam J.A."/>
            <person name="Mafra C."/>
        </authorList>
    </citation>
    <scope>NUCLEOTIDE SEQUENCE</scope>
</reference>
<accession>A0A1L3MZG4</accession>
<geneLocation type="mitochondrion" evidence="2"/>